<evidence type="ECO:0000259" key="1">
    <source>
        <dbReference type="Pfam" id="PF13185"/>
    </source>
</evidence>
<dbReference type="AlphaFoldDB" id="A0A2M8P7H9"/>
<feature type="non-terminal residue" evidence="2">
    <location>
        <position position="1"/>
    </location>
</feature>
<gene>
    <name evidence="2" type="ORF">CUN49_18415</name>
</gene>
<protein>
    <recommendedName>
        <fullName evidence="1">GAF domain-containing protein</fullName>
    </recommendedName>
</protein>
<accession>A0A2M8P7H9</accession>
<evidence type="ECO:0000313" key="2">
    <source>
        <dbReference type="EMBL" id="PJF33507.1"/>
    </source>
</evidence>
<dbReference type="EMBL" id="PGTM01000903">
    <property type="protein sequence ID" value="PJF33507.1"/>
    <property type="molecule type" value="Genomic_DNA"/>
</dbReference>
<reference evidence="2 3" key="1">
    <citation type="submission" date="2017-11" db="EMBL/GenBank/DDBJ databases">
        <title>Evolution of Phototrophy in the Chloroflexi Phylum Driven by Horizontal Gene Transfer.</title>
        <authorList>
            <person name="Ward L.M."/>
            <person name="Hemp J."/>
            <person name="Shih P.M."/>
            <person name="Mcglynn S.E."/>
            <person name="Fischer W."/>
        </authorList>
    </citation>
    <scope>NUCLEOTIDE SEQUENCE [LARGE SCALE GENOMIC DNA]</scope>
    <source>
        <strain evidence="2">JP3_13</strain>
    </source>
</reference>
<dbReference type="Gene3D" id="3.30.450.40">
    <property type="match status" value="1"/>
</dbReference>
<organism evidence="2 3">
    <name type="scientific">Candidatus Thermofonsia Clade 1 bacterium</name>
    <dbReference type="NCBI Taxonomy" id="2364210"/>
    <lineage>
        <taxon>Bacteria</taxon>
        <taxon>Bacillati</taxon>
        <taxon>Chloroflexota</taxon>
        <taxon>Candidatus Thermofontia</taxon>
        <taxon>Candidatus Thermofonsia Clade 1</taxon>
    </lineage>
</organism>
<evidence type="ECO:0000313" key="3">
    <source>
        <dbReference type="Proteomes" id="UP000229681"/>
    </source>
</evidence>
<proteinExistence type="predicted"/>
<dbReference type="Proteomes" id="UP000229681">
    <property type="component" value="Unassembled WGS sequence"/>
</dbReference>
<dbReference type="InterPro" id="IPR029016">
    <property type="entry name" value="GAF-like_dom_sf"/>
</dbReference>
<dbReference type="Pfam" id="PF13185">
    <property type="entry name" value="GAF_2"/>
    <property type="match status" value="1"/>
</dbReference>
<name>A0A2M8P7H9_9CHLR</name>
<sequence length="108" mass="12147">QKYLQLMARYDRLMEISRQLNSTLDLGTLLNRIIRAATELTDTETASIMLIDPKTGELRFEASSQPSLTAGAMEAIVVPIDNSLAGWVVRHGEPSLVEDVRNDPRFFR</sequence>
<feature type="non-terminal residue" evidence="2">
    <location>
        <position position="108"/>
    </location>
</feature>
<comment type="caution">
    <text evidence="2">The sequence shown here is derived from an EMBL/GenBank/DDBJ whole genome shotgun (WGS) entry which is preliminary data.</text>
</comment>
<feature type="domain" description="GAF" evidence="1">
    <location>
        <begin position="24"/>
        <end position="106"/>
    </location>
</feature>
<dbReference type="InterPro" id="IPR003018">
    <property type="entry name" value="GAF"/>
</dbReference>
<dbReference type="SUPFAM" id="SSF55781">
    <property type="entry name" value="GAF domain-like"/>
    <property type="match status" value="1"/>
</dbReference>